<dbReference type="OrthoDB" id="1452256at2"/>
<dbReference type="RefSeq" id="WP_113989507.1">
    <property type="nucleotide sequence ID" value="NZ_QLST01000012.1"/>
</dbReference>
<dbReference type="InterPro" id="IPR032710">
    <property type="entry name" value="NTF2-like_dom_sf"/>
</dbReference>
<protein>
    <recommendedName>
        <fullName evidence="3">Nuclear transport factor 2 family protein</fullName>
    </recommendedName>
</protein>
<dbReference type="SUPFAM" id="SSF54427">
    <property type="entry name" value="NTF2-like"/>
    <property type="match status" value="1"/>
</dbReference>
<sequence length="120" mass="13876">MTRKALIQKLYAEDGLRNKEFLNSLLAENFILQWESSEGYHEMNKQAILNLADELNANYEFSDVDIFSIVEENNKIAVHYLHKLSTLENPNSLIPIAKVMVIWEFEEATILKGYQISKLA</sequence>
<name>A0A365P0E3_9FLAO</name>
<evidence type="ECO:0000313" key="1">
    <source>
        <dbReference type="EMBL" id="RBA27803.1"/>
    </source>
</evidence>
<keyword evidence="2" id="KW-1185">Reference proteome</keyword>
<evidence type="ECO:0008006" key="3">
    <source>
        <dbReference type="Google" id="ProtNLM"/>
    </source>
</evidence>
<dbReference type="AlphaFoldDB" id="A0A365P0E3"/>
<dbReference type="Proteomes" id="UP000253319">
    <property type="component" value="Unassembled WGS sequence"/>
</dbReference>
<evidence type="ECO:0000313" key="2">
    <source>
        <dbReference type="Proteomes" id="UP000253319"/>
    </source>
</evidence>
<accession>A0A365P0E3</accession>
<proteinExistence type="predicted"/>
<dbReference type="EMBL" id="QLST01000012">
    <property type="protein sequence ID" value="RBA27803.1"/>
    <property type="molecule type" value="Genomic_DNA"/>
</dbReference>
<comment type="caution">
    <text evidence="1">The sequence shown here is derived from an EMBL/GenBank/DDBJ whole genome shotgun (WGS) entry which is preliminary data.</text>
</comment>
<organism evidence="1 2">
    <name type="scientific">Flavobacterium tibetense</name>
    <dbReference type="NCBI Taxonomy" id="2233533"/>
    <lineage>
        <taxon>Bacteria</taxon>
        <taxon>Pseudomonadati</taxon>
        <taxon>Bacteroidota</taxon>
        <taxon>Flavobacteriia</taxon>
        <taxon>Flavobacteriales</taxon>
        <taxon>Flavobacteriaceae</taxon>
        <taxon>Flavobacterium</taxon>
    </lineage>
</organism>
<gene>
    <name evidence="1" type="ORF">DPN68_09940</name>
</gene>
<reference evidence="1 2" key="1">
    <citation type="submission" date="2018-06" db="EMBL/GenBank/DDBJ databases">
        <title>Flavobacterium tibetense sp. nov., isolated from a wetland YonghuCo on Tibetan Plateau.</title>
        <authorList>
            <person name="Xing P."/>
            <person name="Phurbu D."/>
            <person name="Lu H."/>
        </authorList>
    </citation>
    <scope>NUCLEOTIDE SEQUENCE [LARGE SCALE GENOMIC DNA]</scope>
    <source>
        <strain evidence="1 2">YH5</strain>
    </source>
</reference>